<evidence type="ECO:0000313" key="4">
    <source>
        <dbReference type="EMBL" id="MER2493012.1"/>
    </source>
</evidence>
<dbReference type="SUPFAM" id="SSF111384">
    <property type="entry name" value="OmpH-like"/>
    <property type="match status" value="1"/>
</dbReference>
<feature type="signal peptide" evidence="3">
    <location>
        <begin position="1"/>
        <end position="25"/>
    </location>
</feature>
<keyword evidence="5" id="KW-1185">Reference proteome</keyword>
<keyword evidence="1 3" id="KW-0732">Signal</keyword>
<dbReference type="Pfam" id="PF03938">
    <property type="entry name" value="OmpH"/>
    <property type="match status" value="1"/>
</dbReference>
<proteinExistence type="inferred from homology"/>
<dbReference type="Proteomes" id="UP001467690">
    <property type="component" value="Unassembled WGS sequence"/>
</dbReference>
<sequence length="172" mass="19432">MTKYNKAAALLLTLASGMFCMQANAAQKIGVIDVQAVFQQLPQAAAIESSINAEFKDRIEEIQRLQTDIKYYMDKKQREAATLSEAQKQELDDKIRTLGAEYQEKAKPLDNDLRRRKAEEQNRLLSMIKQSVDKIGASEKYDLILQNTAVVYLGNESDNLSQKVVEAVSKMK</sequence>
<organism evidence="4 5">
    <name type="scientific">Catenovulum sediminis</name>
    <dbReference type="NCBI Taxonomy" id="1740262"/>
    <lineage>
        <taxon>Bacteria</taxon>
        <taxon>Pseudomonadati</taxon>
        <taxon>Pseudomonadota</taxon>
        <taxon>Gammaproteobacteria</taxon>
        <taxon>Alteromonadales</taxon>
        <taxon>Alteromonadaceae</taxon>
        <taxon>Catenovulum</taxon>
    </lineage>
</organism>
<dbReference type="InterPro" id="IPR005632">
    <property type="entry name" value="Chaperone_Skp"/>
</dbReference>
<reference evidence="4 5" key="1">
    <citation type="submission" date="2024-06" db="EMBL/GenBank/DDBJ databases">
        <authorList>
            <person name="Chen R.Y."/>
        </authorList>
    </citation>
    <scope>NUCLEOTIDE SEQUENCE [LARGE SCALE GENOMIC DNA]</scope>
    <source>
        <strain evidence="4 5">D2</strain>
    </source>
</reference>
<gene>
    <name evidence="4" type="ORF">ABS311_14100</name>
</gene>
<dbReference type="SMART" id="SM00935">
    <property type="entry name" value="OmpH"/>
    <property type="match status" value="1"/>
</dbReference>
<name>A0ABV1RK12_9ALTE</name>
<evidence type="ECO:0000256" key="2">
    <source>
        <dbReference type="PIRNR" id="PIRNR002094"/>
    </source>
</evidence>
<dbReference type="InterPro" id="IPR024930">
    <property type="entry name" value="Skp_dom_sf"/>
</dbReference>
<dbReference type="PANTHER" id="PTHR35089:SF1">
    <property type="entry name" value="CHAPERONE PROTEIN SKP"/>
    <property type="match status" value="1"/>
</dbReference>
<dbReference type="PANTHER" id="PTHR35089">
    <property type="entry name" value="CHAPERONE PROTEIN SKP"/>
    <property type="match status" value="1"/>
</dbReference>
<dbReference type="Gene3D" id="3.30.910.20">
    <property type="entry name" value="Skp domain"/>
    <property type="match status" value="1"/>
</dbReference>
<comment type="caution">
    <text evidence="4">The sequence shown here is derived from an EMBL/GenBank/DDBJ whole genome shotgun (WGS) entry which is preliminary data.</text>
</comment>
<evidence type="ECO:0000256" key="3">
    <source>
        <dbReference type="SAM" id="SignalP"/>
    </source>
</evidence>
<accession>A0ABV1RK12</accession>
<protein>
    <submittedName>
        <fullName evidence="4">OmpH family outer membrane protein</fullName>
    </submittedName>
</protein>
<comment type="similarity">
    <text evidence="2">Belongs to the skp family.</text>
</comment>
<evidence type="ECO:0000313" key="5">
    <source>
        <dbReference type="Proteomes" id="UP001467690"/>
    </source>
</evidence>
<dbReference type="EMBL" id="JBELOE010000239">
    <property type="protein sequence ID" value="MER2493012.1"/>
    <property type="molecule type" value="Genomic_DNA"/>
</dbReference>
<feature type="chain" id="PRO_5045493483" evidence="3">
    <location>
        <begin position="26"/>
        <end position="172"/>
    </location>
</feature>
<dbReference type="PIRSF" id="PIRSF002094">
    <property type="entry name" value="OMP26_Skp"/>
    <property type="match status" value="1"/>
</dbReference>
<evidence type="ECO:0000256" key="1">
    <source>
        <dbReference type="ARBA" id="ARBA00022729"/>
    </source>
</evidence>
<dbReference type="RefSeq" id="WP_143872266.1">
    <property type="nucleotide sequence ID" value="NZ_CP041660.1"/>
</dbReference>